<dbReference type="EMBL" id="BAAALS010000004">
    <property type="protein sequence ID" value="GAA1741512.1"/>
    <property type="molecule type" value="Genomic_DNA"/>
</dbReference>
<dbReference type="Proteomes" id="UP001500655">
    <property type="component" value="Unassembled WGS sequence"/>
</dbReference>
<dbReference type="InterPro" id="IPR009839">
    <property type="entry name" value="SseB_N"/>
</dbReference>
<dbReference type="Pfam" id="PF07179">
    <property type="entry name" value="SseB"/>
    <property type="match status" value="2"/>
</dbReference>
<keyword evidence="3" id="KW-1185">Reference proteome</keyword>
<organism evidence="2 3">
    <name type="scientific">Luedemannella helvata</name>
    <dbReference type="NCBI Taxonomy" id="349315"/>
    <lineage>
        <taxon>Bacteria</taxon>
        <taxon>Bacillati</taxon>
        <taxon>Actinomycetota</taxon>
        <taxon>Actinomycetes</taxon>
        <taxon>Micromonosporales</taxon>
        <taxon>Micromonosporaceae</taxon>
        <taxon>Luedemannella</taxon>
    </lineage>
</organism>
<sequence length="300" mass="31378">MDVTAVPQWRPTNSLERALRDAVNRADRDDAQAILGSAALLLPQPPGGLAEPAWPTGQADGRTFVIAFTSAAALRATVGTEAAHRSSLFADLADAWPDPAVWLAVNPGTSLALLLDADMVREAARRGEQLAFPVDARLRAALHAGDQAGYAQALLDADLALPMAPGCGPSTDLTDPEFGWWRSVTPDGGQSVVVYTSRERLRAELGDDAAYVTVSLVNLMSAWPEEVDALAVNPGSPIAGMISGEAVGGLRRWLDRAVTEAEKAAATVDPNLPPAQRLQAAEEAARAAVARLAREGAAPG</sequence>
<feature type="domain" description="SseB protein N-terminal" evidence="1">
    <location>
        <begin position="138"/>
        <end position="247"/>
    </location>
</feature>
<feature type="domain" description="SseB protein N-terminal" evidence="1">
    <location>
        <begin position="15"/>
        <end position="121"/>
    </location>
</feature>
<accession>A0ABN2JWM5</accession>
<evidence type="ECO:0000313" key="2">
    <source>
        <dbReference type="EMBL" id="GAA1741512.1"/>
    </source>
</evidence>
<comment type="caution">
    <text evidence="2">The sequence shown here is derived from an EMBL/GenBank/DDBJ whole genome shotgun (WGS) entry which is preliminary data.</text>
</comment>
<evidence type="ECO:0000259" key="1">
    <source>
        <dbReference type="Pfam" id="PF07179"/>
    </source>
</evidence>
<evidence type="ECO:0000313" key="3">
    <source>
        <dbReference type="Proteomes" id="UP001500655"/>
    </source>
</evidence>
<dbReference type="RefSeq" id="WP_344077389.1">
    <property type="nucleotide sequence ID" value="NZ_BAAALS010000004.1"/>
</dbReference>
<name>A0ABN2JWM5_9ACTN</name>
<gene>
    <name evidence="2" type="ORF">GCM10009681_10340</name>
</gene>
<protein>
    <recommendedName>
        <fullName evidence="1">SseB protein N-terminal domain-containing protein</fullName>
    </recommendedName>
</protein>
<proteinExistence type="predicted"/>
<reference evidence="2 3" key="1">
    <citation type="journal article" date="2019" name="Int. J. Syst. Evol. Microbiol.">
        <title>The Global Catalogue of Microorganisms (GCM) 10K type strain sequencing project: providing services to taxonomists for standard genome sequencing and annotation.</title>
        <authorList>
            <consortium name="The Broad Institute Genomics Platform"/>
            <consortium name="The Broad Institute Genome Sequencing Center for Infectious Disease"/>
            <person name="Wu L."/>
            <person name="Ma J."/>
        </authorList>
    </citation>
    <scope>NUCLEOTIDE SEQUENCE [LARGE SCALE GENOMIC DNA]</scope>
    <source>
        <strain evidence="2 3">JCM 13249</strain>
    </source>
</reference>